<dbReference type="AlphaFoldDB" id="A0A4U9TLR1"/>
<dbReference type="EMBL" id="CABEEZ010000014">
    <property type="protein sequence ID" value="VTR16621.1"/>
    <property type="molecule type" value="Genomic_DNA"/>
</dbReference>
<evidence type="ECO:0000313" key="1">
    <source>
        <dbReference type="EMBL" id="VTR16621.1"/>
    </source>
</evidence>
<accession>A0A4U9TLR1</accession>
<sequence length="123" mass="14441">MITITSKEFKIINNEFILELDIYFNQSSLTNGTLVISMRLFDFRMNEITPKLILIKKESKDINLNENTTKIRVFGKKNTTAFYAKIVIETHNFNILNFTNIKNSSIIYEWKRKNSNCYSSSIL</sequence>
<protein>
    <submittedName>
        <fullName evidence="1">Uncharacterized protein</fullName>
    </submittedName>
</protein>
<proteinExistence type="predicted"/>
<organism evidence="1">
    <name type="scientific">Serratia fonticola</name>
    <dbReference type="NCBI Taxonomy" id="47917"/>
    <lineage>
        <taxon>Bacteria</taxon>
        <taxon>Pseudomonadati</taxon>
        <taxon>Pseudomonadota</taxon>
        <taxon>Gammaproteobacteria</taxon>
        <taxon>Enterobacterales</taxon>
        <taxon>Yersiniaceae</taxon>
        <taxon>Serratia</taxon>
    </lineage>
</organism>
<gene>
    <name evidence="1" type="ORF">NCTC12965_00222</name>
</gene>
<name>A0A4U9TLR1_SERFO</name>
<reference evidence="1" key="1">
    <citation type="submission" date="2019-05" db="EMBL/GenBank/DDBJ databases">
        <authorList>
            <consortium name="Pathogen Informatics"/>
        </authorList>
    </citation>
    <scope>NUCLEOTIDE SEQUENCE [LARGE SCALE GENOMIC DNA]</scope>
    <source>
        <strain evidence="1">NCTC12965</strain>
    </source>
</reference>